<dbReference type="PANTHER" id="PTHR30576">
    <property type="entry name" value="COLANIC BIOSYNTHESIS UDP-GLUCOSE LIPID CARRIER TRANSFERASE"/>
    <property type="match status" value="1"/>
</dbReference>
<gene>
    <name evidence="11" type="ORF">E4L95_23610</name>
</gene>
<evidence type="ECO:0000256" key="1">
    <source>
        <dbReference type="ARBA" id="ARBA00004236"/>
    </source>
</evidence>
<organism evidence="11 12">
    <name type="scientific">Paracoccus liaowanqingii</name>
    <dbReference type="NCBI Taxonomy" id="2560053"/>
    <lineage>
        <taxon>Bacteria</taxon>
        <taxon>Pseudomonadati</taxon>
        <taxon>Pseudomonadota</taxon>
        <taxon>Alphaproteobacteria</taxon>
        <taxon>Rhodobacterales</taxon>
        <taxon>Paracoccaceae</taxon>
        <taxon>Paracoccus</taxon>
    </lineage>
</organism>
<evidence type="ECO:0000256" key="4">
    <source>
        <dbReference type="ARBA" id="ARBA00022679"/>
    </source>
</evidence>
<accession>A0A4Z1BKS3</accession>
<dbReference type="InterPro" id="IPR003362">
    <property type="entry name" value="Bact_transf"/>
</dbReference>
<keyword evidence="7 9" id="KW-0472">Membrane</keyword>
<dbReference type="AlphaFoldDB" id="A0A4Z1BKS3"/>
<keyword evidence="12" id="KW-1185">Reference proteome</keyword>
<dbReference type="PANTHER" id="PTHR30576:SF4">
    <property type="entry name" value="UNDECAPRENYL-PHOSPHATE GALACTOSE PHOSPHOTRANSFERASE"/>
    <property type="match status" value="1"/>
</dbReference>
<keyword evidence="4 11" id="KW-0808">Transferase</keyword>
<dbReference type="Pfam" id="PF02397">
    <property type="entry name" value="Bac_transf"/>
    <property type="match status" value="1"/>
</dbReference>
<dbReference type="EMBL" id="SRPG01000658">
    <property type="protein sequence ID" value="TGN33481.1"/>
    <property type="molecule type" value="Genomic_DNA"/>
</dbReference>
<keyword evidence="8" id="KW-0270">Exopolysaccharide synthesis</keyword>
<keyword evidence="3" id="KW-1003">Cell membrane</keyword>
<reference evidence="11 12" key="1">
    <citation type="submission" date="2019-03" db="EMBL/GenBank/DDBJ databases">
        <authorList>
            <person name="Li J."/>
        </authorList>
    </citation>
    <scope>NUCLEOTIDE SEQUENCE [LARGE SCALE GENOMIC DNA]</scope>
    <source>
        <strain evidence="11 12">3058</strain>
    </source>
</reference>
<dbReference type="OrthoDB" id="9808602at2"/>
<dbReference type="Proteomes" id="UP000297972">
    <property type="component" value="Unassembled WGS sequence"/>
</dbReference>
<dbReference type="GO" id="GO:0016780">
    <property type="term" value="F:phosphotransferase activity, for other substituted phosphate groups"/>
    <property type="evidence" value="ECO:0007669"/>
    <property type="project" value="TreeGrafter"/>
</dbReference>
<sequence>MLLPNLTSNLHSSEPTTQDCVWSNVHYSFYRKFGKRIFDLLLVFLTFPIFLILIPLLWAVVRLDGGPAFFGHLRVGRDGQYFYCWKFRTMVVNAEEKLEDYLKANPELVQEWQNNFKLQADPRITNIGNFLRKTSLDEIPQIWNILRGEMSFVGPRPIIKPELKYYGDAAGMCFAVRPGLTGLWQVSGRNEVTYSERVRLDIHYVSSISFMNDLLVILKTGVAVIRRTG</sequence>
<feature type="transmembrane region" description="Helical" evidence="9">
    <location>
        <begin position="40"/>
        <end position="61"/>
    </location>
</feature>
<name>A0A4Z1BKS3_9RHOB</name>
<evidence type="ECO:0000256" key="6">
    <source>
        <dbReference type="ARBA" id="ARBA00022989"/>
    </source>
</evidence>
<evidence type="ECO:0000256" key="2">
    <source>
        <dbReference type="ARBA" id="ARBA00006464"/>
    </source>
</evidence>
<evidence type="ECO:0000256" key="3">
    <source>
        <dbReference type="ARBA" id="ARBA00022475"/>
    </source>
</evidence>
<comment type="caution">
    <text evidence="11">The sequence shown here is derived from an EMBL/GenBank/DDBJ whole genome shotgun (WGS) entry which is preliminary data.</text>
</comment>
<evidence type="ECO:0000259" key="10">
    <source>
        <dbReference type="Pfam" id="PF02397"/>
    </source>
</evidence>
<proteinExistence type="inferred from homology"/>
<feature type="domain" description="Bacterial sugar transferase" evidence="10">
    <location>
        <begin position="35"/>
        <end position="225"/>
    </location>
</feature>
<keyword evidence="6 9" id="KW-1133">Transmembrane helix</keyword>
<evidence type="ECO:0000256" key="8">
    <source>
        <dbReference type="ARBA" id="ARBA00023169"/>
    </source>
</evidence>
<comment type="similarity">
    <text evidence="2">Belongs to the bacterial sugar transferase family.</text>
</comment>
<keyword evidence="5 9" id="KW-0812">Transmembrane</keyword>
<evidence type="ECO:0000256" key="7">
    <source>
        <dbReference type="ARBA" id="ARBA00023136"/>
    </source>
</evidence>
<feature type="non-terminal residue" evidence="11">
    <location>
        <position position="229"/>
    </location>
</feature>
<comment type="subcellular location">
    <subcellularLocation>
        <location evidence="1">Cell membrane</location>
    </subcellularLocation>
</comment>
<evidence type="ECO:0000313" key="12">
    <source>
        <dbReference type="Proteomes" id="UP000297972"/>
    </source>
</evidence>
<evidence type="ECO:0000256" key="9">
    <source>
        <dbReference type="SAM" id="Phobius"/>
    </source>
</evidence>
<dbReference type="GO" id="GO:0005886">
    <property type="term" value="C:plasma membrane"/>
    <property type="evidence" value="ECO:0007669"/>
    <property type="project" value="UniProtKB-SubCell"/>
</dbReference>
<evidence type="ECO:0000256" key="5">
    <source>
        <dbReference type="ARBA" id="ARBA00022692"/>
    </source>
</evidence>
<evidence type="ECO:0000313" key="11">
    <source>
        <dbReference type="EMBL" id="TGN33481.1"/>
    </source>
</evidence>
<protein>
    <submittedName>
        <fullName evidence="11">Sugar transferase</fullName>
    </submittedName>
</protein>
<dbReference type="RefSeq" id="WP_135819553.1">
    <property type="nucleotide sequence ID" value="NZ_SRPG01000658.1"/>
</dbReference>
<dbReference type="GO" id="GO:0000271">
    <property type="term" value="P:polysaccharide biosynthetic process"/>
    <property type="evidence" value="ECO:0007669"/>
    <property type="project" value="UniProtKB-KW"/>
</dbReference>